<dbReference type="RefSeq" id="WP_173632942.1">
    <property type="nucleotide sequence ID" value="NZ_CP054212.1"/>
</dbReference>
<gene>
    <name evidence="1" type="ORF">PMPD1_0918</name>
</gene>
<protein>
    <submittedName>
        <fullName evidence="1">Uncharacterized protein</fullName>
    </submittedName>
</protein>
<proteinExistence type="predicted"/>
<sequence>MELIKKTELHKVVGGKLLPDAPAQSLEYQVEKPGFWDYLSDGILKLFGQENTKVKLWEEFNKLFK</sequence>
<reference evidence="1 2" key="1">
    <citation type="submission" date="2020-06" db="EMBL/GenBank/DDBJ databases">
        <title>Genome sequence of Paramixta manurensis strain PD-1.</title>
        <authorList>
            <person name="Lee C.W."/>
            <person name="Kim J."/>
        </authorList>
    </citation>
    <scope>NUCLEOTIDE SEQUENCE [LARGE SCALE GENOMIC DNA]</scope>
    <source>
        <strain evidence="1 2">PD-1</strain>
    </source>
</reference>
<dbReference type="EMBL" id="CP054212">
    <property type="protein sequence ID" value="QKJ85887.1"/>
    <property type="molecule type" value="Genomic_DNA"/>
</dbReference>
<accession>A0A6M8UBR4</accession>
<dbReference type="AlphaFoldDB" id="A0A6M8UBR4"/>
<dbReference type="KEGG" id="pmak:PMPD1_0918"/>
<evidence type="ECO:0000313" key="1">
    <source>
        <dbReference type="EMBL" id="QKJ85887.1"/>
    </source>
</evidence>
<dbReference type="Proteomes" id="UP000505325">
    <property type="component" value="Chromosome"/>
</dbReference>
<evidence type="ECO:0000313" key="2">
    <source>
        <dbReference type="Proteomes" id="UP000505325"/>
    </source>
</evidence>
<keyword evidence="2" id="KW-1185">Reference proteome</keyword>
<name>A0A6M8UBR4_9GAMM</name>
<organism evidence="1 2">
    <name type="scientific">Paramixta manurensis</name>
    <dbReference type="NCBI Taxonomy" id="2740817"/>
    <lineage>
        <taxon>Bacteria</taxon>
        <taxon>Pseudomonadati</taxon>
        <taxon>Pseudomonadota</taxon>
        <taxon>Gammaproteobacteria</taxon>
        <taxon>Enterobacterales</taxon>
        <taxon>Erwiniaceae</taxon>
        <taxon>Paramixta</taxon>
    </lineage>
</organism>